<feature type="signal peptide" evidence="6">
    <location>
        <begin position="1"/>
        <end position="18"/>
    </location>
</feature>
<proteinExistence type="predicted"/>
<dbReference type="RefSeq" id="XP_012209783.1">
    <property type="nucleotide sequence ID" value="XM_012354393.1"/>
</dbReference>
<dbReference type="OrthoDB" id="6132182at2759"/>
<dbReference type="VEuPathDB" id="FungiDB:SPRG_15334"/>
<dbReference type="PANTHER" id="PTHR11474">
    <property type="entry name" value="TYROSINASE FAMILY MEMBER"/>
    <property type="match status" value="1"/>
</dbReference>
<dbReference type="CDD" id="cd01100">
    <property type="entry name" value="APPLE_Factor_XI_like"/>
    <property type="match status" value="3"/>
</dbReference>
<organism evidence="8 9">
    <name type="scientific">Saprolegnia parasitica (strain CBS 223.65)</name>
    <dbReference type="NCBI Taxonomy" id="695850"/>
    <lineage>
        <taxon>Eukaryota</taxon>
        <taxon>Sar</taxon>
        <taxon>Stramenopiles</taxon>
        <taxon>Oomycota</taxon>
        <taxon>Saprolegniomycetes</taxon>
        <taxon>Saprolegniales</taxon>
        <taxon>Saprolegniaceae</taxon>
        <taxon>Saprolegnia</taxon>
    </lineage>
</organism>
<dbReference type="InterPro" id="IPR000177">
    <property type="entry name" value="Apple"/>
</dbReference>
<dbReference type="PRINTS" id="PR00092">
    <property type="entry name" value="TYROSINASE"/>
</dbReference>
<reference evidence="8 9" key="1">
    <citation type="journal article" date="2013" name="PLoS Genet.">
        <title>Distinctive expansion of potential virulence genes in the genome of the oomycete fish pathogen Saprolegnia parasitica.</title>
        <authorList>
            <person name="Jiang R.H."/>
            <person name="de Bruijn I."/>
            <person name="Haas B.J."/>
            <person name="Belmonte R."/>
            <person name="Lobach L."/>
            <person name="Christie J."/>
            <person name="van den Ackerveken G."/>
            <person name="Bottin A."/>
            <person name="Bulone V."/>
            <person name="Diaz-Moreno S.M."/>
            <person name="Dumas B."/>
            <person name="Fan L."/>
            <person name="Gaulin E."/>
            <person name="Govers F."/>
            <person name="Grenville-Briggs L.J."/>
            <person name="Horner N.R."/>
            <person name="Levin J.Z."/>
            <person name="Mammella M."/>
            <person name="Meijer H.J."/>
            <person name="Morris P."/>
            <person name="Nusbaum C."/>
            <person name="Oome S."/>
            <person name="Phillips A.J."/>
            <person name="van Rooyen D."/>
            <person name="Rzeszutek E."/>
            <person name="Saraiva M."/>
            <person name="Secombes C.J."/>
            <person name="Seidl M.F."/>
            <person name="Snel B."/>
            <person name="Stassen J.H."/>
            <person name="Sykes S."/>
            <person name="Tripathy S."/>
            <person name="van den Berg H."/>
            <person name="Vega-Arreguin J.C."/>
            <person name="Wawra S."/>
            <person name="Young S.K."/>
            <person name="Zeng Q."/>
            <person name="Dieguez-Uribeondo J."/>
            <person name="Russ C."/>
            <person name="Tyler B.M."/>
            <person name="van West P."/>
        </authorList>
    </citation>
    <scope>NUCLEOTIDE SEQUENCE [LARGE SCALE GENOMIC DNA]</scope>
    <source>
        <strain evidence="8 9">CBS 223.65</strain>
    </source>
</reference>
<dbReference type="GO" id="GO:0005576">
    <property type="term" value="C:extracellular region"/>
    <property type="evidence" value="ECO:0007669"/>
    <property type="project" value="InterPro"/>
</dbReference>
<evidence type="ECO:0000256" key="2">
    <source>
        <dbReference type="ARBA" id="ARBA00022737"/>
    </source>
</evidence>
<dbReference type="KEGG" id="spar:SPRG_15334"/>
<sequence length="728" mass="79639">MQTSVLAGVLALVLHAMAAVPMCAPIEANIDYWGNDIGRTARKSADDCCADCKATPACRLFVWNDHEGGTCWLKNKMGAKSYSPGAKASVINDITVPNQCSAVEEHVDYWGNDVGRTARASASDCCADCEATPGCRLFVWNGHDGGTCWLKSKQGAKGFYFGAVSATRLPVSDCSIVEDNVDYWGNDIARSARATAENCCDDCKNTPGCQLYVWNAHEGGTCWLKNKKGAKSFAPGAKSATLKATMTPTLSPTTAAPTTAAPTTAAPPTATPTTAAPKTAASDDHGPEDHCSHHCCPTTVAPTHGGSYDCNTDNRGPEDSHPEKTTYNKAIETAMANGNYALFAKIHVNQMTWSEAHNSCVFLYWHRRFLLGFENMLRSLDPSFGCVTIPYFDYVQDSVAFRQNKCKSVSACSSIARELAKPRKSLQWDRDDWTKIAFTPDMSPISIKATVLPSDKAATLADVSSSIEGRVHNSVHNMLGGDMKTAASPKEPMFWSHHALIDLLHTINFECRAKGLPKNDPKVFSSCSVDRRVVGPNSVVNMLEDGTSRNVDETAVTKPWFAGVPNKYYDLSDVTQLGAFSYNYEMSGFLKDMLTNCNNVVTNNREDAVIVDTPHVLTSTHRQDNENERVWQRAMMQLGAASNLTVSDAELEMEKVQTLLYENCFPGTIQDFDPKFKKLMGMENMKSHDLMLLESIQSGANPIKLPLDKWTAINEQTYHCRGDVKVSP</sequence>
<dbReference type="GO" id="GO:0046872">
    <property type="term" value="F:metal ion binding"/>
    <property type="evidence" value="ECO:0007669"/>
    <property type="project" value="UniProtKB-KW"/>
</dbReference>
<keyword evidence="2" id="KW-0677">Repeat</keyword>
<dbReference type="PANTHER" id="PTHR11474:SF126">
    <property type="entry name" value="TYROSINASE-LIKE PROTEIN TYR-1-RELATED"/>
    <property type="match status" value="1"/>
</dbReference>
<feature type="domain" description="Tyrosinase copper-binding" evidence="7">
    <location>
        <begin position="357"/>
        <end position="374"/>
    </location>
</feature>
<evidence type="ECO:0000256" key="5">
    <source>
        <dbReference type="SAM" id="MobiDB-lite"/>
    </source>
</evidence>
<dbReference type="PROSITE" id="PS00497">
    <property type="entry name" value="TYROSINASE_1"/>
    <property type="match status" value="1"/>
</dbReference>
<dbReference type="InterPro" id="IPR003609">
    <property type="entry name" value="Pan_app"/>
</dbReference>
<dbReference type="Proteomes" id="UP000030745">
    <property type="component" value="Unassembled WGS sequence"/>
</dbReference>
<gene>
    <name evidence="8" type="ORF">SPRG_15334</name>
</gene>
<feature type="compositionally biased region" description="Low complexity" evidence="5">
    <location>
        <begin position="244"/>
        <end position="280"/>
    </location>
</feature>
<evidence type="ECO:0000313" key="8">
    <source>
        <dbReference type="EMBL" id="KDO19519.1"/>
    </source>
</evidence>
<evidence type="ECO:0000256" key="4">
    <source>
        <dbReference type="ARBA" id="ARBA00023157"/>
    </source>
</evidence>
<dbReference type="InterPro" id="IPR002227">
    <property type="entry name" value="Tyrosinase_Cu-bd"/>
</dbReference>
<keyword evidence="4" id="KW-1015">Disulfide bond</keyword>
<dbReference type="Gene3D" id="1.10.1280.10">
    <property type="entry name" value="Di-copper center containing domain from catechol oxidase"/>
    <property type="match status" value="2"/>
</dbReference>
<accession>A0A067BLZ4</accession>
<dbReference type="GO" id="GO:0016491">
    <property type="term" value="F:oxidoreductase activity"/>
    <property type="evidence" value="ECO:0007669"/>
    <property type="project" value="InterPro"/>
</dbReference>
<name>A0A067BLZ4_SAPPC</name>
<dbReference type="InterPro" id="IPR008922">
    <property type="entry name" value="Di-copper_centre_dom_sf"/>
</dbReference>
<keyword evidence="9" id="KW-1185">Reference proteome</keyword>
<keyword evidence="6" id="KW-0732">Signal</keyword>
<protein>
    <recommendedName>
        <fullName evidence="7">Tyrosinase copper-binding domain-containing protein</fullName>
    </recommendedName>
</protein>
<dbReference type="AlphaFoldDB" id="A0A067BLZ4"/>
<keyword evidence="3" id="KW-0186">Copper</keyword>
<dbReference type="EMBL" id="KK583347">
    <property type="protein sequence ID" value="KDO19519.1"/>
    <property type="molecule type" value="Genomic_DNA"/>
</dbReference>
<dbReference type="GeneID" id="24137072"/>
<evidence type="ECO:0000256" key="3">
    <source>
        <dbReference type="ARBA" id="ARBA00023008"/>
    </source>
</evidence>
<evidence type="ECO:0000256" key="6">
    <source>
        <dbReference type="SAM" id="SignalP"/>
    </source>
</evidence>
<dbReference type="SUPFAM" id="SSF48056">
    <property type="entry name" value="Di-copper centre-containing domain"/>
    <property type="match status" value="1"/>
</dbReference>
<dbReference type="InterPro" id="IPR050316">
    <property type="entry name" value="Tyrosinase/Hemocyanin"/>
</dbReference>
<evidence type="ECO:0000256" key="1">
    <source>
        <dbReference type="ARBA" id="ARBA00022723"/>
    </source>
</evidence>
<feature type="region of interest" description="Disordered" evidence="5">
    <location>
        <begin position="244"/>
        <end position="285"/>
    </location>
</feature>
<dbReference type="Pfam" id="PF00264">
    <property type="entry name" value="Tyrosinase"/>
    <property type="match status" value="1"/>
</dbReference>
<dbReference type="GO" id="GO:0006508">
    <property type="term" value="P:proteolysis"/>
    <property type="evidence" value="ECO:0007669"/>
    <property type="project" value="InterPro"/>
</dbReference>
<dbReference type="Gene3D" id="3.50.4.10">
    <property type="entry name" value="Hepatocyte Growth Factor"/>
    <property type="match status" value="3"/>
</dbReference>
<dbReference type="SMART" id="SM00223">
    <property type="entry name" value="APPLE"/>
    <property type="match status" value="3"/>
</dbReference>
<evidence type="ECO:0000259" key="7">
    <source>
        <dbReference type="PROSITE" id="PS00497"/>
    </source>
</evidence>
<keyword evidence="1" id="KW-0479">Metal-binding</keyword>
<feature type="chain" id="PRO_5001633529" description="Tyrosinase copper-binding domain-containing protein" evidence="6">
    <location>
        <begin position="19"/>
        <end position="728"/>
    </location>
</feature>
<evidence type="ECO:0000313" key="9">
    <source>
        <dbReference type="Proteomes" id="UP000030745"/>
    </source>
</evidence>
<dbReference type="Pfam" id="PF14295">
    <property type="entry name" value="PAN_4"/>
    <property type="match status" value="3"/>
</dbReference>